<organism evidence="1 2">
    <name type="scientific">Crotalaria pallida</name>
    <name type="common">Smooth rattlebox</name>
    <name type="synonym">Crotalaria striata</name>
    <dbReference type="NCBI Taxonomy" id="3830"/>
    <lineage>
        <taxon>Eukaryota</taxon>
        <taxon>Viridiplantae</taxon>
        <taxon>Streptophyta</taxon>
        <taxon>Embryophyta</taxon>
        <taxon>Tracheophyta</taxon>
        <taxon>Spermatophyta</taxon>
        <taxon>Magnoliopsida</taxon>
        <taxon>eudicotyledons</taxon>
        <taxon>Gunneridae</taxon>
        <taxon>Pentapetalae</taxon>
        <taxon>rosids</taxon>
        <taxon>fabids</taxon>
        <taxon>Fabales</taxon>
        <taxon>Fabaceae</taxon>
        <taxon>Papilionoideae</taxon>
        <taxon>50 kb inversion clade</taxon>
        <taxon>genistoids sensu lato</taxon>
        <taxon>core genistoids</taxon>
        <taxon>Crotalarieae</taxon>
        <taxon>Crotalaria</taxon>
    </lineage>
</organism>
<reference evidence="1 2" key="1">
    <citation type="submission" date="2024-01" db="EMBL/GenBank/DDBJ databases">
        <title>The genomes of 5 underutilized Papilionoideae crops provide insights into root nodulation and disease resistanc.</title>
        <authorList>
            <person name="Yuan L."/>
        </authorList>
    </citation>
    <scope>NUCLEOTIDE SEQUENCE [LARGE SCALE GENOMIC DNA]</scope>
    <source>
        <strain evidence="1">ZHUSHIDOU_FW_LH</strain>
        <tissue evidence="1">Leaf</tissue>
    </source>
</reference>
<evidence type="ECO:0000313" key="2">
    <source>
        <dbReference type="Proteomes" id="UP001372338"/>
    </source>
</evidence>
<accession>A0AAN9F6X6</accession>
<dbReference type="Proteomes" id="UP001372338">
    <property type="component" value="Unassembled WGS sequence"/>
</dbReference>
<keyword evidence="2" id="KW-1185">Reference proteome</keyword>
<evidence type="ECO:0000313" key="1">
    <source>
        <dbReference type="EMBL" id="KAK7270021.1"/>
    </source>
</evidence>
<dbReference type="EMBL" id="JAYWIO010000004">
    <property type="protein sequence ID" value="KAK7270021.1"/>
    <property type="molecule type" value="Genomic_DNA"/>
</dbReference>
<comment type="caution">
    <text evidence="1">The sequence shown here is derived from an EMBL/GenBank/DDBJ whole genome shotgun (WGS) entry which is preliminary data.</text>
</comment>
<gene>
    <name evidence="1" type="ORF">RIF29_22873</name>
</gene>
<dbReference type="AlphaFoldDB" id="A0AAN9F6X6"/>
<proteinExistence type="predicted"/>
<sequence>MIINRFVMSLNWASIMIKNKHSTDYASSSALRFRMRTYKERVKRLGVKETLRSNLLMTSVFNKFPALNIAETNKERKRERV</sequence>
<name>A0AAN9F6X6_CROPI</name>
<protein>
    <submittedName>
        <fullName evidence="1">Uncharacterized protein</fullName>
    </submittedName>
</protein>